<evidence type="ECO:0000313" key="6">
    <source>
        <dbReference type="Proteomes" id="UP000729402"/>
    </source>
</evidence>
<sequence>MAAIPDCASSCSITNMCRVDPLLPLPLPLPLPFVAEPTAPTAASRVSPGSSPARSDVSEGAAFYAADTEPEPDASVGRSTQMLLAMAAMGGRGGPYGRRPASSYGSCAAWSAGSLTDHRPASPSPICSPVSSNGGEGCRDGGEPNNCDDVSSFVTPRLEEDQGRLPTRGDFIKTSTTPRHIRMQTPRHPSLLDRRSVERANPVPPRFRHKATPARLMRGARSSHNYRRRLGAMDAINEWRLPKVSEEEDEAGDQTDWQDDTLSSRISSVRDWNLEPGGAYEGCNHTGCAFNHSDGENTPVGGHRIERWLQGSAVKPNGDFVHAKLVTWKNGEIEKLIDKLKRKEAHIDDWQKNQITQAKGKMKRIEIKLEKKRAKAEKKLQKAMEYAEWKADKKKAKEQAATGNQIARVERALVKMSRTGKLPWSLAFL</sequence>
<feature type="region of interest" description="Disordered" evidence="3">
    <location>
        <begin position="118"/>
        <end position="152"/>
    </location>
</feature>
<reference evidence="5" key="1">
    <citation type="journal article" date="2021" name="bioRxiv">
        <title>Whole Genome Assembly and Annotation of Northern Wild Rice, Zizania palustris L., Supports a Whole Genome Duplication in the Zizania Genus.</title>
        <authorList>
            <person name="Haas M."/>
            <person name="Kono T."/>
            <person name="Macchietto M."/>
            <person name="Millas R."/>
            <person name="McGilp L."/>
            <person name="Shao M."/>
            <person name="Duquette J."/>
            <person name="Hirsch C.N."/>
            <person name="Kimball J."/>
        </authorList>
    </citation>
    <scope>NUCLEOTIDE SEQUENCE</scope>
    <source>
        <tissue evidence="5">Fresh leaf tissue</tissue>
    </source>
</reference>
<feature type="domain" description="Remorin C-terminal" evidence="4">
    <location>
        <begin position="322"/>
        <end position="424"/>
    </location>
</feature>
<organism evidence="5 6">
    <name type="scientific">Zizania palustris</name>
    <name type="common">Northern wild rice</name>
    <dbReference type="NCBI Taxonomy" id="103762"/>
    <lineage>
        <taxon>Eukaryota</taxon>
        <taxon>Viridiplantae</taxon>
        <taxon>Streptophyta</taxon>
        <taxon>Embryophyta</taxon>
        <taxon>Tracheophyta</taxon>
        <taxon>Spermatophyta</taxon>
        <taxon>Magnoliopsida</taxon>
        <taxon>Liliopsida</taxon>
        <taxon>Poales</taxon>
        <taxon>Poaceae</taxon>
        <taxon>BOP clade</taxon>
        <taxon>Oryzoideae</taxon>
        <taxon>Oryzeae</taxon>
        <taxon>Zizaniinae</taxon>
        <taxon>Zizania</taxon>
    </lineage>
</organism>
<dbReference type="Pfam" id="PF03763">
    <property type="entry name" value="Remorin_C"/>
    <property type="match status" value="1"/>
</dbReference>
<evidence type="ECO:0000259" key="4">
    <source>
        <dbReference type="Pfam" id="PF03763"/>
    </source>
</evidence>
<proteinExistence type="inferred from homology"/>
<comment type="caution">
    <text evidence="5">The sequence shown here is derived from an EMBL/GenBank/DDBJ whole genome shotgun (WGS) entry which is preliminary data.</text>
</comment>
<keyword evidence="6" id="KW-1185">Reference proteome</keyword>
<protein>
    <recommendedName>
        <fullName evidence="4">Remorin C-terminal domain-containing protein</fullName>
    </recommendedName>
</protein>
<name>A0A8J5SRY3_ZIZPA</name>
<dbReference type="PANTHER" id="PTHR31471:SF53">
    <property type="entry name" value="OS02G0658400 PROTEIN"/>
    <property type="match status" value="1"/>
</dbReference>
<dbReference type="AlphaFoldDB" id="A0A8J5SRY3"/>
<dbReference type="EMBL" id="JAAALK010000287">
    <property type="protein sequence ID" value="KAG8060009.1"/>
    <property type="molecule type" value="Genomic_DNA"/>
</dbReference>
<dbReference type="OrthoDB" id="550575at2759"/>
<evidence type="ECO:0000256" key="1">
    <source>
        <dbReference type="ARBA" id="ARBA00005711"/>
    </source>
</evidence>
<comment type="similarity">
    <text evidence="1">Belongs to the remorin family.</text>
</comment>
<accession>A0A8J5SRY3</accession>
<evidence type="ECO:0000256" key="2">
    <source>
        <dbReference type="SAM" id="Coils"/>
    </source>
</evidence>
<dbReference type="InterPro" id="IPR005516">
    <property type="entry name" value="Remorin_C"/>
</dbReference>
<evidence type="ECO:0000256" key="3">
    <source>
        <dbReference type="SAM" id="MobiDB-lite"/>
    </source>
</evidence>
<evidence type="ECO:0000313" key="5">
    <source>
        <dbReference type="EMBL" id="KAG8060009.1"/>
    </source>
</evidence>
<dbReference type="PANTHER" id="PTHR31471">
    <property type="entry name" value="OS02G0116800 PROTEIN"/>
    <property type="match status" value="1"/>
</dbReference>
<reference evidence="5" key="2">
    <citation type="submission" date="2021-02" db="EMBL/GenBank/DDBJ databases">
        <authorList>
            <person name="Kimball J.A."/>
            <person name="Haas M.W."/>
            <person name="Macchietto M."/>
            <person name="Kono T."/>
            <person name="Duquette J."/>
            <person name="Shao M."/>
        </authorList>
    </citation>
    <scope>NUCLEOTIDE SEQUENCE</scope>
    <source>
        <tissue evidence="5">Fresh leaf tissue</tissue>
    </source>
</reference>
<gene>
    <name evidence="5" type="ORF">GUJ93_ZPchr0002g25965</name>
</gene>
<keyword evidence="2" id="KW-0175">Coiled coil</keyword>
<dbReference type="Proteomes" id="UP000729402">
    <property type="component" value="Unassembled WGS sequence"/>
</dbReference>
<feature type="coiled-coil region" evidence="2">
    <location>
        <begin position="333"/>
        <end position="386"/>
    </location>
</feature>